<keyword evidence="4 6" id="KW-0472">Membrane</keyword>
<dbReference type="NCBIfam" id="TIGR01352">
    <property type="entry name" value="tonB_Cterm"/>
    <property type="match status" value="1"/>
</dbReference>
<reference evidence="9" key="1">
    <citation type="journal article" date="2019" name="Int. J. Syst. Evol. Microbiol.">
        <title>The Global Catalogue of Microorganisms (GCM) 10K type strain sequencing project: providing services to taxonomists for standard genome sequencing and annotation.</title>
        <authorList>
            <consortium name="The Broad Institute Genomics Platform"/>
            <consortium name="The Broad Institute Genome Sequencing Center for Infectious Disease"/>
            <person name="Wu L."/>
            <person name="Ma J."/>
        </authorList>
    </citation>
    <scope>NUCLEOTIDE SEQUENCE [LARGE SCALE GENOMIC DNA]</scope>
    <source>
        <strain evidence="9">CCUG 62982</strain>
    </source>
</reference>
<name>A0ABW3H975_9SPHN</name>
<comment type="subcellular location">
    <subcellularLocation>
        <location evidence="1">Membrane</location>
        <topology evidence="1">Single-pass membrane protein</topology>
    </subcellularLocation>
</comment>
<accession>A0ABW3H975</accession>
<evidence type="ECO:0000256" key="4">
    <source>
        <dbReference type="ARBA" id="ARBA00023136"/>
    </source>
</evidence>
<dbReference type="EMBL" id="JBHTJG010000003">
    <property type="protein sequence ID" value="MFD0946206.1"/>
    <property type="molecule type" value="Genomic_DNA"/>
</dbReference>
<evidence type="ECO:0000256" key="5">
    <source>
        <dbReference type="SAM" id="MobiDB-lite"/>
    </source>
</evidence>
<comment type="caution">
    <text evidence="8">The sequence shown here is derived from an EMBL/GenBank/DDBJ whole genome shotgun (WGS) entry which is preliminary data.</text>
</comment>
<evidence type="ECO:0000313" key="9">
    <source>
        <dbReference type="Proteomes" id="UP001596977"/>
    </source>
</evidence>
<feature type="transmembrane region" description="Helical" evidence="6">
    <location>
        <begin position="20"/>
        <end position="46"/>
    </location>
</feature>
<evidence type="ECO:0000259" key="7">
    <source>
        <dbReference type="PROSITE" id="PS52015"/>
    </source>
</evidence>
<protein>
    <submittedName>
        <fullName evidence="8">Energy transducer TonB</fullName>
    </submittedName>
</protein>
<keyword evidence="2 6" id="KW-0812">Transmembrane</keyword>
<dbReference type="InterPro" id="IPR006260">
    <property type="entry name" value="TonB/TolA_C"/>
</dbReference>
<evidence type="ECO:0000256" key="2">
    <source>
        <dbReference type="ARBA" id="ARBA00022692"/>
    </source>
</evidence>
<feature type="domain" description="TonB C-terminal" evidence="7">
    <location>
        <begin position="218"/>
        <end position="310"/>
    </location>
</feature>
<dbReference type="Gene3D" id="3.30.1150.10">
    <property type="match status" value="1"/>
</dbReference>
<evidence type="ECO:0000256" key="3">
    <source>
        <dbReference type="ARBA" id="ARBA00022989"/>
    </source>
</evidence>
<evidence type="ECO:0000256" key="6">
    <source>
        <dbReference type="SAM" id="Phobius"/>
    </source>
</evidence>
<keyword evidence="3 6" id="KW-1133">Transmembrane helix</keyword>
<dbReference type="RefSeq" id="WP_264943580.1">
    <property type="nucleotide sequence ID" value="NZ_JAPDRA010000003.1"/>
</dbReference>
<dbReference type="InterPro" id="IPR037682">
    <property type="entry name" value="TonB_C"/>
</dbReference>
<evidence type="ECO:0000256" key="1">
    <source>
        <dbReference type="ARBA" id="ARBA00004167"/>
    </source>
</evidence>
<gene>
    <name evidence="8" type="ORF">ACFQ1E_07655</name>
</gene>
<organism evidence="8 9">
    <name type="scientific">Sphingomonas canadensis</name>
    <dbReference type="NCBI Taxonomy" id="1219257"/>
    <lineage>
        <taxon>Bacteria</taxon>
        <taxon>Pseudomonadati</taxon>
        <taxon>Pseudomonadota</taxon>
        <taxon>Alphaproteobacteria</taxon>
        <taxon>Sphingomonadales</taxon>
        <taxon>Sphingomonadaceae</taxon>
        <taxon>Sphingomonas</taxon>
    </lineage>
</organism>
<sequence>MKMRQSERRNLQSNSNEDHYFYFSEFVCFLGKSVRWLMILILIVVAPPIRAQSRGDEIYGQVGPWLIAESNDGCFATASFVGGTDLTFTYRAYDSTSMLIISNELFASVESGTIYPIEILFHTRGRTDDGWGSKDFLGVSGRAVGITLDAEVLDDIAAADGISFLYRGRRVEKLSLKGSSKAVFLLVKCGGNFARKHPRDPFADPDVPPRTSVGASPASPRGMVGSWVTNDDYPPGARRAGQQGVTSFRIDIDVSGSPVACTITQSSGHSVLDNATCSLLMRRARFNPAKNAQGKPVPGAFESRFRWSLESADGNIGSAQP</sequence>
<keyword evidence="9" id="KW-1185">Reference proteome</keyword>
<dbReference type="SUPFAM" id="SSF74653">
    <property type="entry name" value="TolA/TonB C-terminal domain"/>
    <property type="match status" value="1"/>
</dbReference>
<dbReference type="PROSITE" id="PS52015">
    <property type="entry name" value="TONB_CTD"/>
    <property type="match status" value="1"/>
</dbReference>
<dbReference type="Pfam" id="PF03544">
    <property type="entry name" value="TonB_C"/>
    <property type="match status" value="1"/>
</dbReference>
<evidence type="ECO:0000313" key="8">
    <source>
        <dbReference type="EMBL" id="MFD0946206.1"/>
    </source>
</evidence>
<proteinExistence type="predicted"/>
<feature type="region of interest" description="Disordered" evidence="5">
    <location>
        <begin position="198"/>
        <end position="226"/>
    </location>
</feature>
<dbReference type="Proteomes" id="UP001596977">
    <property type="component" value="Unassembled WGS sequence"/>
</dbReference>